<name>A0A433QQ56_9FUNG</name>
<evidence type="ECO:0000313" key="1">
    <source>
        <dbReference type="EMBL" id="RUS31922.1"/>
    </source>
</evidence>
<accession>A0A433QQ56</accession>
<proteinExistence type="predicted"/>
<dbReference type="Proteomes" id="UP000274822">
    <property type="component" value="Unassembled WGS sequence"/>
</dbReference>
<gene>
    <name evidence="1" type="ORF">BC938DRAFT_476748</name>
</gene>
<dbReference type="AlphaFoldDB" id="A0A433QQ56"/>
<reference evidence="1 2" key="1">
    <citation type="journal article" date="2018" name="New Phytol.">
        <title>Phylogenomics of Endogonaceae and evolution of mycorrhizas within Mucoromycota.</title>
        <authorList>
            <person name="Chang Y."/>
            <person name="Desiro A."/>
            <person name="Na H."/>
            <person name="Sandor L."/>
            <person name="Lipzen A."/>
            <person name="Clum A."/>
            <person name="Barry K."/>
            <person name="Grigoriev I.V."/>
            <person name="Martin F.M."/>
            <person name="Stajich J.E."/>
            <person name="Smith M.E."/>
            <person name="Bonito G."/>
            <person name="Spatafora J.W."/>
        </authorList>
    </citation>
    <scope>NUCLEOTIDE SEQUENCE [LARGE SCALE GENOMIC DNA]</scope>
    <source>
        <strain evidence="1 2">AD002</strain>
    </source>
</reference>
<sequence>KKKKKDRTRKDRSKIGGRLDGIFRTYNNVEYGPIEVVRTFVHANSTKRLTDGLKLGKAMHDMLVCLSQLVKFDKKKIRRLQIVGFLHSGLKLQVYRMINPKGYVSLLAREELHEVPAKVDELKKLIMLLASIWRAKVVNEELPDLTGEEFIQEIVGSGIMSPSRSIYMGKKRRR</sequence>
<dbReference type="EMBL" id="RBNJ01002486">
    <property type="protein sequence ID" value="RUS31922.1"/>
    <property type="molecule type" value="Genomic_DNA"/>
</dbReference>
<organism evidence="1 2">
    <name type="scientific">Jimgerdemannia flammicorona</name>
    <dbReference type="NCBI Taxonomy" id="994334"/>
    <lineage>
        <taxon>Eukaryota</taxon>
        <taxon>Fungi</taxon>
        <taxon>Fungi incertae sedis</taxon>
        <taxon>Mucoromycota</taxon>
        <taxon>Mucoromycotina</taxon>
        <taxon>Endogonomycetes</taxon>
        <taxon>Endogonales</taxon>
        <taxon>Endogonaceae</taxon>
        <taxon>Jimgerdemannia</taxon>
    </lineage>
</organism>
<evidence type="ECO:0000313" key="2">
    <source>
        <dbReference type="Proteomes" id="UP000274822"/>
    </source>
</evidence>
<comment type="caution">
    <text evidence="1">The sequence shown here is derived from an EMBL/GenBank/DDBJ whole genome shotgun (WGS) entry which is preliminary data.</text>
</comment>
<feature type="non-terminal residue" evidence="1">
    <location>
        <position position="1"/>
    </location>
</feature>
<protein>
    <submittedName>
        <fullName evidence="1">Uncharacterized protein</fullName>
    </submittedName>
</protein>
<keyword evidence="2" id="KW-1185">Reference proteome</keyword>